<keyword evidence="5" id="KW-0460">Magnesium</keyword>
<dbReference type="GO" id="GO:0005525">
    <property type="term" value="F:GTP binding"/>
    <property type="evidence" value="ECO:0007669"/>
    <property type="project" value="UniProtKB-KW"/>
</dbReference>
<keyword evidence="1" id="KW-0963">Cytoplasm</keyword>
<organism evidence="9">
    <name type="scientific">marine metagenome</name>
    <dbReference type="NCBI Taxonomy" id="408172"/>
    <lineage>
        <taxon>unclassified sequences</taxon>
        <taxon>metagenomes</taxon>
        <taxon>ecological metagenomes</taxon>
    </lineage>
</organism>
<dbReference type="InterPro" id="IPR029044">
    <property type="entry name" value="Nucleotide-diphossugar_trans"/>
</dbReference>
<name>A0A381WW98_9ZZZZ</name>
<dbReference type="Pfam" id="PF12804">
    <property type="entry name" value="NTP_transf_3"/>
    <property type="match status" value="1"/>
</dbReference>
<reference evidence="9" key="1">
    <citation type="submission" date="2018-05" db="EMBL/GenBank/DDBJ databases">
        <authorList>
            <person name="Lanie J.A."/>
            <person name="Ng W.-L."/>
            <person name="Kazmierczak K.M."/>
            <person name="Andrzejewski T.M."/>
            <person name="Davidsen T.M."/>
            <person name="Wayne K.J."/>
            <person name="Tettelin H."/>
            <person name="Glass J.I."/>
            <person name="Rusch D."/>
            <person name="Podicherti R."/>
            <person name="Tsui H.-C.T."/>
            <person name="Winkler M.E."/>
        </authorList>
    </citation>
    <scope>NUCLEOTIDE SEQUENCE</scope>
</reference>
<evidence type="ECO:0000256" key="1">
    <source>
        <dbReference type="ARBA" id="ARBA00022490"/>
    </source>
</evidence>
<dbReference type="CDD" id="cd02503">
    <property type="entry name" value="MobA"/>
    <property type="match status" value="1"/>
</dbReference>
<evidence type="ECO:0000256" key="3">
    <source>
        <dbReference type="ARBA" id="ARBA00022723"/>
    </source>
</evidence>
<dbReference type="NCBIfam" id="TIGR02665">
    <property type="entry name" value="molyb_mobA"/>
    <property type="match status" value="1"/>
</dbReference>
<dbReference type="HAMAP" id="MF_00316">
    <property type="entry name" value="MobA"/>
    <property type="match status" value="1"/>
</dbReference>
<dbReference type="PANTHER" id="PTHR19136">
    <property type="entry name" value="MOLYBDENUM COFACTOR GUANYLYLTRANSFERASE"/>
    <property type="match status" value="1"/>
</dbReference>
<sequence>MARYHDQVTGILLAGGRARRMDGQDKGLLALQGRPMAAWVLDRLVRQTNTILISANRNTESYAKLGYEVIADQDAGFLGPLAGLASGLGRADTPWVVTAPCDSPFLAYDFVERLHRAALNSGSMVAVAHDGHRLQPVFSLVNESCRFDLEAFLRDGGRKIDLWLNRQAWQSVDF</sequence>
<evidence type="ECO:0000256" key="7">
    <source>
        <dbReference type="ARBA" id="ARBA00023150"/>
    </source>
</evidence>
<protein>
    <recommendedName>
        <fullName evidence="8">MobA-like NTP transferase domain-containing protein</fullName>
    </recommendedName>
</protein>
<keyword evidence="2" id="KW-0808">Transferase</keyword>
<evidence type="ECO:0000256" key="5">
    <source>
        <dbReference type="ARBA" id="ARBA00022842"/>
    </source>
</evidence>
<evidence type="ECO:0000259" key="8">
    <source>
        <dbReference type="Pfam" id="PF12804"/>
    </source>
</evidence>
<dbReference type="GO" id="GO:0046872">
    <property type="term" value="F:metal ion binding"/>
    <property type="evidence" value="ECO:0007669"/>
    <property type="project" value="UniProtKB-KW"/>
</dbReference>
<dbReference type="PANTHER" id="PTHR19136:SF81">
    <property type="entry name" value="MOLYBDENUM COFACTOR GUANYLYLTRANSFERASE"/>
    <property type="match status" value="1"/>
</dbReference>
<evidence type="ECO:0000256" key="6">
    <source>
        <dbReference type="ARBA" id="ARBA00023134"/>
    </source>
</evidence>
<dbReference type="InterPro" id="IPR025877">
    <property type="entry name" value="MobA-like_NTP_Trfase"/>
</dbReference>
<dbReference type="GO" id="GO:1902758">
    <property type="term" value="P:bis(molybdopterin guanine dinucleotide)molybdenum biosynthetic process"/>
    <property type="evidence" value="ECO:0007669"/>
    <property type="project" value="TreeGrafter"/>
</dbReference>
<gene>
    <name evidence="9" type="ORF">METZ01_LOCUS109638</name>
</gene>
<keyword evidence="3" id="KW-0479">Metal-binding</keyword>
<keyword evidence="6" id="KW-0342">GTP-binding</keyword>
<keyword evidence="7" id="KW-0501">Molybdenum cofactor biosynthesis</keyword>
<dbReference type="Gene3D" id="3.90.550.10">
    <property type="entry name" value="Spore Coat Polysaccharide Biosynthesis Protein SpsA, Chain A"/>
    <property type="match status" value="1"/>
</dbReference>
<evidence type="ECO:0000256" key="4">
    <source>
        <dbReference type="ARBA" id="ARBA00022741"/>
    </source>
</evidence>
<feature type="non-terminal residue" evidence="9">
    <location>
        <position position="174"/>
    </location>
</feature>
<dbReference type="InterPro" id="IPR013482">
    <property type="entry name" value="Molybde_CF_guanTrfase"/>
</dbReference>
<evidence type="ECO:0000313" key="9">
    <source>
        <dbReference type="EMBL" id="SVA56784.1"/>
    </source>
</evidence>
<feature type="domain" description="MobA-like NTP transferase" evidence="8">
    <location>
        <begin position="10"/>
        <end position="159"/>
    </location>
</feature>
<proteinExistence type="inferred from homology"/>
<dbReference type="AlphaFoldDB" id="A0A381WW98"/>
<dbReference type="SUPFAM" id="SSF53448">
    <property type="entry name" value="Nucleotide-diphospho-sugar transferases"/>
    <property type="match status" value="1"/>
</dbReference>
<evidence type="ECO:0000256" key="2">
    <source>
        <dbReference type="ARBA" id="ARBA00022679"/>
    </source>
</evidence>
<accession>A0A381WW98</accession>
<dbReference type="EMBL" id="UINC01013093">
    <property type="protein sequence ID" value="SVA56784.1"/>
    <property type="molecule type" value="Genomic_DNA"/>
</dbReference>
<dbReference type="GO" id="GO:0016779">
    <property type="term" value="F:nucleotidyltransferase activity"/>
    <property type="evidence" value="ECO:0007669"/>
    <property type="project" value="UniProtKB-ARBA"/>
</dbReference>
<keyword evidence="4" id="KW-0547">Nucleotide-binding</keyword>